<organism evidence="3 4">
    <name type="scientific">Rhizopus oryzae</name>
    <name type="common">Mucormycosis agent</name>
    <name type="synonym">Rhizopus arrhizus var. delemar</name>
    <dbReference type="NCBI Taxonomy" id="64495"/>
    <lineage>
        <taxon>Eukaryota</taxon>
        <taxon>Fungi</taxon>
        <taxon>Fungi incertae sedis</taxon>
        <taxon>Mucoromycota</taxon>
        <taxon>Mucoromycotina</taxon>
        <taxon>Mucoromycetes</taxon>
        <taxon>Mucorales</taxon>
        <taxon>Mucorineae</taxon>
        <taxon>Rhizopodaceae</taxon>
        <taxon>Rhizopus</taxon>
    </lineage>
</organism>
<dbReference type="Proteomes" id="UP000716291">
    <property type="component" value="Unassembled WGS sequence"/>
</dbReference>
<proteinExistence type="predicted"/>
<feature type="region of interest" description="Disordered" evidence="1">
    <location>
        <begin position="1"/>
        <end position="46"/>
    </location>
</feature>
<feature type="domain" description="Retrotransposon gag" evidence="2">
    <location>
        <begin position="192"/>
        <end position="255"/>
    </location>
</feature>
<feature type="compositionally biased region" description="Basic and acidic residues" evidence="1">
    <location>
        <begin position="1"/>
        <end position="12"/>
    </location>
</feature>
<comment type="caution">
    <text evidence="3">The sequence shown here is derived from an EMBL/GenBank/DDBJ whole genome shotgun (WGS) entry which is preliminary data.</text>
</comment>
<dbReference type="InterPro" id="IPR005162">
    <property type="entry name" value="Retrotrans_gag_dom"/>
</dbReference>
<keyword evidence="4" id="KW-1185">Reference proteome</keyword>
<name>A0A9P7BL62_RHIOR</name>
<dbReference type="EMBL" id="JAANQT010004630">
    <property type="protein sequence ID" value="KAG1297959.1"/>
    <property type="molecule type" value="Genomic_DNA"/>
</dbReference>
<evidence type="ECO:0000313" key="3">
    <source>
        <dbReference type="EMBL" id="KAG1297959.1"/>
    </source>
</evidence>
<reference evidence="3" key="1">
    <citation type="journal article" date="2020" name="Microb. Genom.">
        <title>Genetic diversity of clinical and environmental Mucorales isolates obtained from an investigation of mucormycosis cases among solid organ transplant recipients.</title>
        <authorList>
            <person name="Nguyen M.H."/>
            <person name="Kaul D."/>
            <person name="Muto C."/>
            <person name="Cheng S.J."/>
            <person name="Richter R.A."/>
            <person name="Bruno V.M."/>
            <person name="Liu G."/>
            <person name="Beyhan S."/>
            <person name="Sundermann A.J."/>
            <person name="Mounaud S."/>
            <person name="Pasculle A.W."/>
            <person name="Nierman W.C."/>
            <person name="Driscoll E."/>
            <person name="Cumbie R."/>
            <person name="Clancy C.J."/>
            <person name="Dupont C.L."/>
        </authorList>
    </citation>
    <scope>NUCLEOTIDE SEQUENCE</scope>
    <source>
        <strain evidence="3">GL11</strain>
    </source>
</reference>
<sequence length="369" mass="41970">MESPKQEDRPMEQDPSDMEIEQTSQDPSRTEDGSEVTPTINANAHEDINDHDDIDAEVSKLIRYKKEESARLYQKHIMAGEEEQADLAFKKMRKYGAQLLALSGKLVSPVITPVKKEIGLRLTQNDIPKFQLSSWPDVPFPGEKCYESVEHFLRSFEKVIYSAALDIQEVWRRYLPVSLAFDHDDWIEKELKRCDTWNTARIVFTNKFLTDNARTDAMHRLFTMTMNKNESVSSYMTRFLSTCTEAGANKNDPMVAARFKASFSEPVLEKCKTAFVLKENKNVPWTVERAAEIARNLLGDDPRTYTSSSYANVASGSKRIHTNAGPFSVQKRNKGHGSSGGFFCSRHGGANANHNEDDCYILWQQKFSS</sequence>
<evidence type="ECO:0000256" key="1">
    <source>
        <dbReference type="SAM" id="MobiDB-lite"/>
    </source>
</evidence>
<dbReference type="AlphaFoldDB" id="A0A9P7BL62"/>
<protein>
    <recommendedName>
        <fullName evidence="2">Retrotransposon gag domain-containing protein</fullName>
    </recommendedName>
</protein>
<accession>A0A9P7BL62</accession>
<gene>
    <name evidence="3" type="ORF">G6F64_013008</name>
</gene>
<evidence type="ECO:0000313" key="4">
    <source>
        <dbReference type="Proteomes" id="UP000716291"/>
    </source>
</evidence>
<evidence type="ECO:0000259" key="2">
    <source>
        <dbReference type="Pfam" id="PF03732"/>
    </source>
</evidence>
<dbReference type="Pfam" id="PF03732">
    <property type="entry name" value="Retrotrans_gag"/>
    <property type="match status" value="1"/>
</dbReference>